<keyword evidence="1" id="KW-0175">Coiled coil</keyword>
<reference evidence="3" key="1">
    <citation type="journal article" date="2023" name="Nat. Commun.">
        <title>Diploid and tetraploid genomes of Acorus and the evolution of monocots.</title>
        <authorList>
            <person name="Ma L."/>
            <person name="Liu K.W."/>
            <person name="Li Z."/>
            <person name="Hsiao Y.Y."/>
            <person name="Qi Y."/>
            <person name="Fu T."/>
            <person name="Tang G.D."/>
            <person name="Zhang D."/>
            <person name="Sun W.H."/>
            <person name="Liu D.K."/>
            <person name="Li Y."/>
            <person name="Chen G.Z."/>
            <person name="Liu X.D."/>
            <person name="Liao X.Y."/>
            <person name="Jiang Y.T."/>
            <person name="Yu X."/>
            <person name="Hao Y."/>
            <person name="Huang J."/>
            <person name="Zhao X.W."/>
            <person name="Ke S."/>
            <person name="Chen Y.Y."/>
            <person name="Wu W.L."/>
            <person name="Hsu J.L."/>
            <person name="Lin Y.F."/>
            <person name="Huang M.D."/>
            <person name="Li C.Y."/>
            <person name="Huang L."/>
            <person name="Wang Z.W."/>
            <person name="Zhao X."/>
            <person name="Zhong W.Y."/>
            <person name="Peng D.H."/>
            <person name="Ahmad S."/>
            <person name="Lan S."/>
            <person name="Zhang J.S."/>
            <person name="Tsai W.C."/>
            <person name="Van de Peer Y."/>
            <person name="Liu Z.J."/>
        </authorList>
    </citation>
    <scope>NUCLEOTIDE SEQUENCE</scope>
    <source>
        <strain evidence="3">SCP</strain>
    </source>
</reference>
<accession>A0AAV9BC24</accession>
<evidence type="ECO:0000256" key="2">
    <source>
        <dbReference type="SAM" id="Phobius"/>
    </source>
</evidence>
<dbReference type="AlphaFoldDB" id="A0AAV9BC24"/>
<feature type="transmembrane region" description="Helical" evidence="2">
    <location>
        <begin position="320"/>
        <end position="339"/>
    </location>
</feature>
<feature type="coiled-coil region" evidence="1">
    <location>
        <begin position="194"/>
        <end position="280"/>
    </location>
</feature>
<keyword evidence="2" id="KW-1133">Transmembrane helix</keyword>
<organism evidence="3 4">
    <name type="scientific">Acorus gramineus</name>
    <name type="common">Dwarf sweet flag</name>
    <dbReference type="NCBI Taxonomy" id="55184"/>
    <lineage>
        <taxon>Eukaryota</taxon>
        <taxon>Viridiplantae</taxon>
        <taxon>Streptophyta</taxon>
        <taxon>Embryophyta</taxon>
        <taxon>Tracheophyta</taxon>
        <taxon>Spermatophyta</taxon>
        <taxon>Magnoliopsida</taxon>
        <taxon>Liliopsida</taxon>
        <taxon>Acoraceae</taxon>
        <taxon>Acorus</taxon>
    </lineage>
</organism>
<dbReference type="Proteomes" id="UP001179952">
    <property type="component" value="Unassembled WGS sequence"/>
</dbReference>
<protein>
    <submittedName>
        <fullName evidence="3">Uncharacterized protein</fullName>
    </submittedName>
</protein>
<reference evidence="3" key="2">
    <citation type="submission" date="2023-06" db="EMBL/GenBank/DDBJ databases">
        <authorList>
            <person name="Ma L."/>
            <person name="Liu K.-W."/>
            <person name="Li Z."/>
            <person name="Hsiao Y.-Y."/>
            <person name="Qi Y."/>
            <person name="Fu T."/>
            <person name="Tang G."/>
            <person name="Zhang D."/>
            <person name="Sun W.-H."/>
            <person name="Liu D.-K."/>
            <person name="Li Y."/>
            <person name="Chen G.-Z."/>
            <person name="Liu X.-D."/>
            <person name="Liao X.-Y."/>
            <person name="Jiang Y.-T."/>
            <person name="Yu X."/>
            <person name="Hao Y."/>
            <person name="Huang J."/>
            <person name="Zhao X.-W."/>
            <person name="Ke S."/>
            <person name="Chen Y.-Y."/>
            <person name="Wu W.-L."/>
            <person name="Hsu J.-L."/>
            <person name="Lin Y.-F."/>
            <person name="Huang M.-D."/>
            <person name="Li C.-Y."/>
            <person name="Huang L."/>
            <person name="Wang Z.-W."/>
            <person name="Zhao X."/>
            <person name="Zhong W.-Y."/>
            <person name="Peng D.-H."/>
            <person name="Ahmad S."/>
            <person name="Lan S."/>
            <person name="Zhang J.-S."/>
            <person name="Tsai W.-C."/>
            <person name="Van De Peer Y."/>
            <person name="Liu Z.-J."/>
        </authorList>
    </citation>
    <scope>NUCLEOTIDE SEQUENCE</scope>
    <source>
        <strain evidence="3">SCP</strain>
        <tissue evidence="3">Leaves</tissue>
    </source>
</reference>
<keyword evidence="4" id="KW-1185">Reference proteome</keyword>
<name>A0AAV9BC24_ACOGR</name>
<feature type="coiled-coil region" evidence="1">
    <location>
        <begin position="120"/>
        <end position="168"/>
    </location>
</feature>
<dbReference type="PANTHER" id="PTHR37761:SF2">
    <property type="entry name" value="OS09G0108400 PROTEIN"/>
    <property type="match status" value="1"/>
</dbReference>
<comment type="caution">
    <text evidence="3">The sequence shown here is derived from an EMBL/GenBank/DDBJ whole genome shotgun (WGS) entry which is preliminary data.</text>
</comment>
<keyword evidence="2" id="KW-0472">Membrane</keyword>
<evidence type="ECO:0000256" key="1">
    <source>
        <dbReference type="SAM" id="Coils"/>
    </source>
</evidence>
<dbReference type="EMBL" id="JAUJYN010000004">
    <property type="protein sequence ID" value="KAK1274288.1"/>
    <property type="molecule type" value="Genomic_DNA"/>
</dbReference>
<gene>
    <name evidence="3" type="ORF">QJS04_geneDACA013308</name>
</gene>
<dbReference type="PANTHER" id="PTHR37761">
    <property type="entry name" value="OS09G0108400 PROTEIN"/>
    <property type="match status" value="1"/>
</dbReference>
<sequence>MAGLLAWAADVVGAQTNGAEDEDLDLEDERVLASILTPDQLRYAQELERRSTNLRRSIQDLRLRIPPPSIAQRLPDLHAHSLASNAALALQLNAHSTTREQAQLREVTLQEENIGYERTISNCQKKIQEKLQEATLLQNKLKELDIIEECLRRELENAQSTLAASQSDELVVPKIMEKDISEGEHPTHGKPEELEKKKRELSSMEALVKDLEDRWTLVQQDSLKQPSAAQREKTLEKQLHSLIEQLTAKQAQAEGLASEIQAKQQELHVLNALRRNLENGNPESNTNARSRYGRGVARMAYSTDYALEGRVGMENQQKLMFMRSAFVLYVLVLHILVFIKISF</sequence>
<proteinExistence type="predicted"/>
<keyword evidence="2" id="KW-0812">Transmembrane</keyword>
<evidence type="ECO:0000313" key="4">
    <source>
        <dbReference type="Proteomes" id="UP001179952"/>
    </source>
</evidence>
<evidence type="ECO:0000313" key="3">
    <source>
        <dbReference type="EMBL" id="KAK1274288.1"/>
    </source>
</evidence>